<dbReference type="Pfam" id="PF07859">
    <property type="entry name" value="Abhydrolase_3"/>
    <property type="match status" value="1"/>
</dbReference>
<dbReference type="OMA" id="TPIWIQG"/>
<dbReference type="InterPro" id="IPR033140">
    <property type="entry name" value="Lipase_GDXG_put_SER_AS"/>
</dbReference>
<dbReference type="AlphaFoldDB" id="S3D0S5"/>
<dbReference type="GO" id="GO:0016787">
    <property type="term" value="F:hydrolase activity"/>
    <property type="evidence" value="ECO:0007669"/>
    <property type="project" value="UniProtKB-KW"/>
</dbReference>
<keyword evidence="4" id="KW-0472">Membrane</keyword>
<keyword evidence="4" id="KW-1133">Transmembrane helix</keyword>
<evidence type="ECO:0000256" key="1">
    <source>
        <dbReference type="ARBA" id="ARBA00010515"/>
    </source>
</evidence>
<dbReference type="InterPro" id="IPR013094">
    <property type="entry name" value="AB_hydrolase_3"/>
</dbReference>
<dbReference type="PROSITE" id="PS01174">
    <property type="entry name" value="LIPASE_GDXG_SER"/>
    <property type="match status" value="1"/>
</dbReference>
<feature type="domain" description="Alpha/beta hydrolase fold-3" evidence="5">
    <location>
        <begin position="132"/>
        <end position="342"/>
    </location>
</feature>
<dbReference type="OrthoDB" id="2152029at2759"/>
<proteinExistence type="inferred from homology"/>
<dbReference type="RefSeq" id="XP_008081187.1">
    <property type="nucleotide sequence ID" value="XM_008082996.1"/>
</dbReference>
<dbReference type="GeneID" id="19471255"/>
<organism evidence="6 7">
    <name type="scientific">Glarea lozoyensis (strain ATCC 20868 / MF5171)</name>
    <dbReference type="NCBI Taxonomy" id="1116229"/>
    <lineage>
        <taxon>Eukaryota</taxon>
        <taxon>Fungi</taxon>
        <taxon>Dikarya</taxon>
        <taxon>Ascomycota</taxon>
        <taxon>Pezizomycotina</taxon>
        <taxon>Leotiomycetes</taxon>
        <taxon>Helotiales</taxon>
        <taxon>Helotiaceae</taxon>
        <taxon>Glarea</taxon>
    </lineage>
</organism>
<name>S3D0S5_GLAL2</name>
<gene>
    <name evidence="6" type="ORF">GLAREA_12214</name>
</gene>
<dbReference type="Gene3D" id="3.40.50.1820">
    <property type="entry name" value="alpha/beta hydrolase"/>
    <property type="match status" value="1"/>
</dbReference>
<dbReference type="SUPFAM" id="SSF53474">
    <property type="entry name" value="alpha/beta-Hydrolases"/>
    <property type="match status" value="1"/>
</dbReference>
<accession>S3D0S5</accession>
<reference evidence="6 7" key="1">
    <citation type="journal article" date="2013" name="BMC Genomics">
        <title>Genomics-driven discovery of the pneumocandin biosynthetic gene cluster in the fungus Glarea lozoyensis.</title>
        <authorList>
            <person name="Chen L."/>
            <person name="Yue Q."/>
            <person name="Zhang X."/>
            <person name="Xiang M."/>
            <person name="Wang C."/>
            <person name="Li S."/>
            <person name="Che Y."/>
            <person name="Ortiz-Lopez F.J."/>
            <person name="Bills G.F."/>
            <person name="Liu X."/>
            <person name="An Z."/>
        </authorList>
    </citation>
    <scope>NUCLEOTIDE SEQUENCE [LARGE SCALE GENOMIC DNA]</scope>
    <source>
        <strain evidence="7">ATCC 20868 / MF5171</strain>
    </source>
</reference>
<evidence type="ECO:0000313" key="6">
    <source>
        <dbReference type="EMBL" id="EPE32132.1"/>
    </source>
</evidence>
<dbReference type="KEGG" id="glz:GLAREA_12214"/>
<dbReference type="Proteomes" id="UP000016922">
    <property type="component" value="Unassembled WGS sequence"/>
</dbReference>
<protein>
    <submittedName>
        <fullName evidence="6">Alpha/beta-Hydrolase</fullName>
    </submittedName>
</protein>
<dbReference type="InterPro" id="IPR050300">
    <property type="entry name" value="GDXG_lipolytic_enzyme"/>
</dbReference>
<evidence type="ECO:0000259" key="5">
    <source>
        <dbReference type="Pfam" id="PF07859"/>
    </source>
</evidence>
<dbReference type="InterPro" id="IPR029058">
    <property type="entry name" value="AB_hydrolase_fold"/>
</dbReference>
<keyword evidence="7" id="KW-1185">Reference proteome</keyword>
<keyword evidence="2 6" id="KW-0378">Hydrolase</keyword>
<feature type="active site" evidence="3">
    <location>
        <position position="209"/>
    </location>
</feature>
<evidence type="ECO:0000256" key="2">
    <source>
        <dbReference type="ARBA" id="ARBA00022801"/>
    </source>
</evidence>
<dbReference type="PANTHER" id="PTHR48081">
    <property type="entry name" value="AB HYDROLASE SUPERFAMILY PROTEIN C4A8.06C"/>
    <property type="match status" value="1"/>
</dbReference>
<dbReference type="eggNOG" id="KOG1515">
    <property type="taxonomic scope" value="Eukaryota"/>
</dbReference>
<evidence type="ECO:0000313" key="7">
    <source>
        <dbReference type="Proteomes" id="UP000016922"/>
    </source>
</evidence>
<evidence type="ECO:0000256" key="4">
    <source>
        <dbReference type="SAM" id="Phobius"/>
    </source>
</evidence>
<sequence>MSTAAEILAKHPAKGLYTLGALLINALKLPLWIFYHLSSSTRQHSRWSLRQAVATRALRTALWHFSFMRVNTPLILQPTAKEKGLLVTIPPSTKGGVYMGICDDEEVKPEKICGYWYPSAFNEDEDRGKKIVLHFHGGAYVIGDCRPAESGYAGKMLSEKIGKTLMVSYRLASNPGGRFPAALQDAVSSLQYLISLGIEYEDIVISGDSAGGNLAVTLLRYLATTNASGPAAALLWSPWVDLASSLEPATFSYSPHRFTDYIPSNFATWGAHMYCPKDGPVTMGDGWISPAAHPFRTNTPIWIQGSGQEILIEQIAEFAKAMKRISSNKIAFHVEEIATHDIILVGNVTGFEKETENALAAAKKWLDNL</sequence>
<comment type="similarity">
    <text evidence="1">Belongs to the 'GDXG' lipolytic enzyme family.</text>
</comment>
<dbReference type="STRING" id="1116229.S3D0S5"/>
<dbReference type="EMBL" id="KE145360">
    <property type="protein sequence ID" value="EPE32132.1"/>
    <property type="molecule type" value="Genomic_DNA"/>
</dbReference>
<feature type="transmembrane region" description="Helical" evidence="4">
    <location>
        <begin position="16"/>
        <end position="37"/>
    </location>
</feature>
<evidence type="ECO:0000256" key="3">
    <source>
        <dbReference type="PROSITE-ProRule" id="PRU10038"/>
    </source>
</evidence>
<dbReference type="HOGENOM" id="CLU_019364_0_0_1"/>
<keyword evidence="4" id="KW-0812">Transmembrane</keyword>
<dbReference type="PANTHER" id="PTHR48081:SF8">
    <property type="entry name" value="ALPHA_BETA HYDROLASE FOLD-3 DOMAIN-CONTAINING PROTEIN-RELATED"/>
    <property type="match status" value="1"/>
</dbReference>